<dbReference type="InterPro" id="IPR050469">
    <property type="entry name" value="Diguanylate_Cyclase"/>
</dbReference>
<dbReference type="Pfam" id="PF08668">
    <property type="entry name" value="HDOD"/>
    <property type="match status" value="1"/>
</dbReference>
<proteinExistence type="predicted"/>
<dbReference type="NCBIfam" id="TIGR00254">
    <property type="entry name" value="GGDEF"/>
    <property type="match status" value="1"/>
</dbReference>
<dbReference type="SMART" id="SM00267">
    <property type="entry name" value="GGDEF"/>
    <property type="match status" value="1"/>
</dbReference>
<dbReference type="InterPro" id="IPR043128">
    <property type="entry name" value="Rev_trsase/Diguanyl_cyclase"/>
</dbReference>
<evidence type="ECO:0000256" key="3">
    <source>
        <dbReference type="ARBA" id="ARBA00034247"/>
    </source>
</evidence>
<dbReference type="RefSeq" id="WP_348828025.1">
    <property type="nucleotide sequence ID" value="NZ_CP098827.1"/>
</dbReference>
<dbReference type="SUPFAM" id="SSF109604">
    <property type="entry name" value="HD-domain/PDEase-like"/>
    <property type="match status" value="1"/>
</dbReference>
<evidence type="ECO:0000259" key="4">
    <source>
        <dbReference type="PROSITE" id="PS50887"/>
    </source>
</evidence>
<feature type="domain" description="GGDEF" evidence="4">
    <location>
        <begin position="356"/>
        <end position="492"/>
    </location>
</feature>
<evidence type="ECO:0000256" key="1">
    <source>
        <dbReference type="ARBA" id="ARBA00001946"/>
    </source>
</evidence>
<evidence type="ECO:0000313" key="6">
    <source>
        <dbReference type="EMBL" id="XBO72832.1"/>
    </source>
</evidence>
<gene>
    <name evidence="6" type="ORF">NFG58_09095</name>
</gene>
<dbReference type="Gene3D" id="1.10.3210.10">
    <property type="entry name" value="Hypothetical protein af1432"/>
    <property type="match status" value="1"/>
</dbReference>
<dbReference type="PANTHER" id="PTHR45138">
    <property type="entry name" value="REGULATORY COMPONENTS OF SENSORY TRANSDUCTION SYSTEM"/>
    <property type="match status" value="1"/>
</dbReference>
<reference evidence="6" key="1">
    <citation type="submission" date="2022-06" db="EMBL/GenBank/DDBJ databases">
        <title>A novel DMS-producing enzyme.</title>
        <authorList>
            <person name="Zhang Y."/>
        </authorList>
    </citation>
    <scope>NUCLEOTIDE SEQUENCE</scope>
    <source>
        <strain evidence="6">RT37</strain>
    </source>
</reference>
<dbReference type="Gene3D" id="3.30.70.270">
    <property type="match status" value="1"/>
</dbReference>
<sequence length="501" mass="55787">MTCLPPDIEARLEPATRLPSLPAVVSELLVLASNHDAPLTDFATLLSRDPALCLQLLRLANSPYYRRGCDPVICCEHAVTRLGIDGTLTALLGFTLVRDATRGPLADYWRRTLAAAHLIPAIAKVVNPRHPGELSTRALLREVGVLLLYALDPNYFELTAQAATREQRLALEHRHLGCDRDQASSWLARRWQLPTNLFLQRPLEPEGQRHHEWLDGLCLELADELAGCCLDDNSDAIPAVLHRFQQRMNMDGNAQARLVDELASRLETLPDFLATSLSADEDIERLLVAGKQRLHGLTMSLAERLHHREDQLISLQRDNEALDVRASTDALTGLANRAALERRLEEMLEDAHARDKPLSVLFLDLDHFKPLNDRYGHRLGDIVLVNVAATLRDAIRESDLAARYGGEEFVIALRNTPEPGALRVAQRLQQWLAEQPMAQVDQRPLYVSASIGIAQCQPGMDSIDAASLVEKADLQMYQAKQAGRARISQAQQLQERAGETP</sequence>
<protein>
    <recommendedName>
        <fullName evidence="2">diguanylate cyclase</fullName>
        <ecNumber evidence="2">2.7.7.65</ecNumber>
    </recommendedName>
</protein>
<dbReference type="PANTHER" id="PTHR45138:SF9">
    <property type="entry name" value="DIGUANYLATE CYCLASE DGCM-RELATED"/>
    <property type="match status" value="1"/>
</dbReference>
<dbReference type="AlphaFoldDB" id="A0AAU7KMX6"/>
<comment type="catalytic activity">
    <reaction evidence="3">
        <text>2 GTP = 3',3'-c-di-GMP + 2 diphosphate</text>
        <dbReference type="Rhea" id="RHEA:24898"/>
        <dbReference type="ChEBI" id="CHEBI:33019"/>
        <dbReference type="ChEBI" id="CHEBI:37565"/>
        <dbReference type="ChEBI" id="CHEBI:58805"/>
        <dbReference type="EC" id="2.7.7.65"/>
    </reaction>
</comment>
<dbReference type="GO" id="GO:0052621">
    <property type="term" value="F:diguanylate cyclase activity"/>
    <property type="evidence" value="ECO:0007669"/>
    <property type="project" value="UniProtKB-EC"/>
</dbReference>
<comment type="cofactor">
    <cofactor evidence="1">
        <name>Mg(2+)</name>
        <dbReference type="ChEBI" id="CHEBI:18420"/>
    </cofactor>
</comment>
<dbReference type="SUPFAM" id="SSF55073">
    <property type="entry name" value="Nucleotide cyclase"/>
    <property type="match status" value="1"/>
</dbReference>
<dbReference type="EMBL" id="CP098827">
    <property type="protein sequence ID" value="XBO72832.1"/>
    <property type="molecule type" value="Genomic_DNA"/>
</dbReference>
<evidence type="ECO:0000259" key="5">
    <source>
        <dbReference type="PROSITE" id="PS51833"/>
    </source>
</evidence>
<feature type="domain" description="HDOD" evidence="5">
    <location>
        <begin position="18"/>
        <end position="207"/>
    </location>
</feature>
<dbReference type="PROSITE" id="PS51833">
    <property type="entry name" value="HDOD"/>
    <property type="match status" value="1"/>
</dbReference>
<accession>A0AAU7KMX6</accession>
<dbReference type="InterPro" id="IPR000160">
    <property type="entry name" value="GGDEF_dom"/>
</dbReference>
<organism evidence="6">
    <name type="scientific">Halomonas sp. RT37</name>
    <dbReference type="NCBI Taxonomy" id="2950872"/>
    <lineage>
        <taxon>Bacteria</taxon>
        <taxon>Pseudomonadati</taxon>
        <taxon>Pseudomonadota</taxon>
        <taxon>Gammaproteobacteria</taxon>
        <taxon>Oceanospirillales</taxon>
        <taxon>Halomonadaceae</taxon>
        <taxon>Halomonas</taxon>
    </lineage>
</organism>
<dbReference type="PROSITE" id="PS50887">
    <property type="entry name" value="GGDEF"/>
    <property type="match status" value="1"/>
</dbReference>
<dbReference type="InterPro" id="IPR013976">
    <property type="entry name" value="HDOD"/>
</dbReference>
<dbReference type="EC" id="2.7.7.65" evidence="2"/>
<dbReference type="CDD" id="cd01949">
    <property type="entry name" value="GGDEF"/>
    <property type="match status" value="1"/>
</dbReference>
<name>A0AAU7KMX6_9GAMM</name>
<dbReference type="InterPro" id="IPR029787">
    <property type="entry name" value="Nucleotide_cyclase"/>
</dbReference>
<dbReference type="Pfam" id="PF00990">
    <property type="entry name" value="GGDEF"/>
    <property type="match status" value="1"/>
</dbReference>
<evidence type="ECO:0000256" key="2">
    <source>
        <dbReference type="ARBA" id="ARBA00012528"/>
    </source>
</evidence>
<dbReference type="FunFam" id="3.30.70.270:FF:000001">
    <property type="entry name" value="Diguanylate cyclase domain protein"/>
    <property type="match status" value="1"/>
</dbReference>